<keyword evidence="2" id="KW-1185">Reference proteome</keyword>
<organism evidence="1 2">
    <name type="scientific">Hibiscus sabdariffa</name>
    <name type="common">roselle</name>
    <dbReference type="NCBI Taxonomy" id="183260"/>
    <lineage>
        <taxon>Eukaryota</taxon>
        <taxon>Viridiplantae</taxon>
        <taxon>Streptophyta</taxon>
        <taxon>Embryophyta</taxon>
        <taxon>Tracheophyta</taxon>
        <taxon>Spermatophyta</taxon>
        <taxon>Magnoliopsida</taxon>
        <taxon>eudicotyledons</taxon>
        <taxon>Gunneridae</taxon>
        <taxon>Pentapetalae</taxon>
        <taxon>rosids</taxon>
        <taxon>malvids</taxon>
        <taxon>Malvales</taxon>
        <taxon>Malvaceae</taxon>
        <taxon>Malvoideae</taxon>
        <taxon>Hibiscus</taxon>
    </lineage>
</organism>
<proteinExistence type="predicted"/>
<dbReference type="Proteomes" id="UP001396334">
    <property type="component" value="Unassembled WGS sequence"/>
</dbReference>
<comment type="caution">
    <text evidence="1">The sequence shown here is derived from an EMBL/GenBank/DDBJ whole genome shotgun (WGS) entry which is preliminary data.</text>
</comment>
<evidence type="ECO:0000313" key="2">
    <source>
        <dbReference type="Proteomes" id="UP001396334"/>
    </source>
</evidence>
<sequence length="154" mass="16702">MSYVMDESFNVEKSTILMGNDATIACSEGGELLISNEGELLSLEKQIVPYSRRAYEDVRKTGFVASLDYHIDNGLEVSSLVHSLFDQGGSSNGNPLPNVDSKDVGHEGRGLGCSTKLVAGNPMEHTLHRVKGTKTWGVNGVVLEKFFLGVSFSY</sequence>
<evidence type="ECO:0000313" key="1">
    <source>
        <dbReference type="EMBL" id="KAK9018730.1"/>
    </source>
</evidence>
<name>A0ABR2S0G5_9ROSI</name>
<protein>
    <submittedName>
        <fullName evidence="1">Uncharacterized protein</fullName>
    </submittedName>
</protein>
<accession>A0ABR2S0G5</accession>
<reference evidence="1 2" key="1">
    <citation type="journal article" date="2024" name="G3 (Bethesda)">
        <title>Genome assembly of Hibiscus sabdariffa L. provides insights into metabolisms of medicinal natural products.</title>
        <authorList>
            <person name="Kim T."/>
        </authorList>
    </citation>
    <scope>NUCLEOTIDE SEQUENCE [LARGE SCALE GENOMIC DNA]</scope>
    <source>
        <strain evidence="1">TK-2024</strain>
        <tissue evidence="1">Old leaves</tissue>
    </source>
</reference>
<dbReference type="EMBL" id="JBBPBN010000018">
    <property type="protein sequence ID" value="KAK9018730.1"/>
    <property type="molecule type" value="Genomic_DNA"/>
</dbReference>
<gene>
    <name evidence="1" type="ORF">V6N11_033777</name>
</gene>